<protein>
    <submittedName>
        <fullName evidence="2">DUF3021 domain-containing protein</fullName>
    </submittedName>
</protein>
<organism evidence="2 3">
    <name type="scientific">Lysinibacillus xylanilyticus</name>
    <dbReference type="NCBI Taxonomy" id="582475"/>
    <lineage>
        <taxon>Bacteria</taxon>
        <taxon>Bacillati</taxon>
        <taxon>Bacillota</taxon>
        <taxon>Bacilli</taxon>
        <taxon>Bacillales</taxon>
        <taxon>Bacillaceae</taxon>
        <taxon>Lysinibacillus</taxon>
    </lineage>
</organism>
<dbReference type="Pfam" id="PF11457">
    <property type="entry name" value="DUF3021"/>
    <property type="match status" value="1"/>
</dbReference>
<evidence type="ECO:0000256" key="1">
    <source>
        <dbReference type="SAM" id="Phobius"/>
    </source>
</evidence>
<feature type="transmembrane region" description="Helical" evidence="1">
    <location>
        <begin position="75"/>
        <end position="96"/>
    </location>
</feature>
<keyword evidence="1" id="KW-0812">Transmembrane</keyword>
<comment type="caution">
    <text evidence="2">The sequence shown here is derived from an EMBL/GenBank/DDBJ whole genome shotgun (WGS) entry which is preliminary data.</text>
</comment>
<proteinExistence type="predicted"/>
<dbReference type="Proteomes" id="UP000232101">
    <property type="component" value="Unassembled WGS sequence"/>
</dbReference>
<dbReference type="RefSeq" id="WP_100541997.1">
    <property type="nucleotide sequence ID" value="NZ_PHQY01000321.1"/>
</dbReference>
<keyword evidence="1" id="KW-0472">Membrane</keyword>
<sequence>MKLFEFVQDIIRDFLMIFASIIIIITILRQIYYPDMAFDLKSIYIIIAFSFLSALTGFILYSPNEISEKKMRIKTVIHFFTLEILLITLGVILGILKNGLDILTIALQIAVIYMIIRLLSWKNDIKEAKKINEKLKTFKKNVN</sequence>
<dbReference type="EMBL" id="PHQY01000321">
    <property type="protein sequence ID" value="PJO45054.1"/>
    <property type="molecule type" value="Genomic_DNA"/>
</dbReference>
<evidence type="ECO:0000313" key="3">
    <source>
        <dbReference type="Proteomes" id="UP000232101"/>
    </source>
</evidence>
<keyword evidence="1" id="KW-1133">Transmembrane helix</keyword>
<gene>
    <name evidence="2" type="ORF">CWD94_03235</name>
</gene>
<feature type="transmembrane region" description="Helical" evidence="1">
    <location>
        <begin position="102"/>
        <end position="120"/>
    </location>
</feature>
<dbReference type="AlphaFoldDB" id="A0A2M9QAF3"/>
<feature type="transmembrane region" description="Helical" evidence="1">
    <location>
        <begin position="12"/>
        <end position="31"/>
    </location>
</feature>
<dbReference type="InterPro" id="IPR021560">
    <property type="entry name" value="DUF3021"/>
</dbReference>
<name>A0A2M9QAF3_9BACI</name>
<feature type="transmembrane region" description="Helical" evidence="1">
    <location>
        <begin position="43"/>
        <end position="63"/>
    </location>
</feature>
<reference evidence="2 3" key="1">
    <citation type="submission" date="2017-11" db="EMBL/GenBank/DDBJ databases">
        <title>Bacterial isolate from king chilli rhizosphere.</title>
        <authorList>
            <person name="Takhelmayum P."/>
            <person name="Sarangthem I."/>
        </authorList>
    </citation>
    <scope>NUCLEOTIDE SEQUENCE [LARGE SCALE GENOMIC DNA]</scope>
    <source>
        <strain evidence="3">t26</strain>
    </source>
</reference>
<accession>A0A2M9QAF3</accession>
<evidence type="ECO:0000313" key="2">
    <source>
        <dbReference type="EMBL" id="PJO45054.1"/>
    </source>
</evidence>